<gene>
    <name evidence="1" type="ORF">PoB_004724500</name>
</gene>
<keyword evidence="2" id="KW-1185">Reference proteome</keyword>
<dbReference type="AlphaFoldDB" id="A0AAV4BJP3"/>
<evidence type="ECO:0000313" key="1">
    <source>
        <dbReference type="EMBL" id="GFO20740.1"/>
    </source>
</evidence>
<dbReference type="Proteomes" id="UP000735302">
    <property type="component" value="Unassembled WGS sequence"/>
</dbReference>
<organism evidence="1 2">
    <name type="scientific">Plakobranchus ocellatus</name>
    <dbReference type="NCBI Taxonomy" id="259542"/>
    <lineage>
        <taxon>Eukaryota</taxon>
        <taxon>Metazoa</taxon>
        <taxon>Spiralia</taxon>
        <taxon>Lophotrochozoa</taxon>
        <taxon>Mollusca</taxon>
        <taxon>Gastropoda</taxon>
        <taxon>Heterobranchia</taxon>
        <taxon>Euthyneura</taxon>
        <taxon>Panpulmonata</taxon>
        <taxon>Sacoglossa</taxon>
        <taxon>Placobranchoidea</taxon>
        <taxon>Plakobranchidae</taxon>
        <taxon>Plakobranchus</taxon>
    </lineage>
</organism>
<dbReference type="EMBL" id="BLXT01005191">
    <property type="protein sequence ID" value="GFO20740.1"/>
    <property type="molecule type" value="Genomic_DNA"/>
</dbReference>
<proteinExistence type="predicted"/>
<comment type="caution">
    <text evidence="1">The sequence shown here is derived from an EMBL/GenBank/DDBJ whole genome shotgun (WGS) entry which is preliminary data.</text>
</comment>
<accession>A0AAV4BJP3</accession>
<sequence>MSSVILLVMKQDSFQRHKPLSLPATGRLLLPAAVKLCHFQLHYSKTVSFPATVGLCRFQLQQDSVTSRFSKTLSTKAHSPNLTKSLEVSDDGVGWFLYVASSQRCDIRLSGSPSSQGAGDGLEPVTFLRFLQISGRNRSLSTGPPMPP</sequence>
<reference evidence="1 2" key="1">
    <citation type="journal article" date="2021" name="Elife">
        <title>Chloroplast acquisition without the gene transfer in kleptoplastic sea slugs, Plakobranchus ocellatus.</title>
        <authorList>
            <person name="Maeda T."/>
            <person name="Takahashi S."/>
            <person name="Yoshida T."/>
            <person name="Shimamura S."/>
            <person name="Takaki Y."/>
            <person name="Nagai Y."/>
            <person name="Toyoda A."/>
            <person name="Suzuki Y."/>
            <person name="Arimoto A."/>
            <person name="Ishii H."/>
            <person name="Satoh N."/>
            <person name="Nishiyama T."/>
            <person name="Hasebe M."/>
            <person name="Maruyama T."/>
            <person name="Minagawa J."/>
            <person name="Obokata J."/>
            <person name="Shigenobu S."/>
        </authorList>
    </citation>
    <scope>NUCLEOTIDE SEQUENCE [LARGE SCALE GENOMIC DNA]</scope>
</reference>
<protein>
    <submittedName>
        <fullName evidence="1">Uncharacterized protein</fullName>
    </submittedName>
</protein>
<name>A0AAV4BJP3_9GAST</name>
<evidence type="ECO:0000313" key="2">
    <source>
        <dbReference type="Proteomes" id="UP000735302"/>
    </source>
</evidence>